<evidence type="ECO:0000313" key="2">
    <source>
        <dbReference type="EMBL" id="KAK7030498.1"/>
    </source>
</evidence>
<organism evidence="2 3">
    <name type="scientific">Paramarasmius palmivorus</name>
    <dbReference type="NCBI Taxonomy" id="297713"/>
    <lineage>
        <taxon>Eukaryota</taxon>
        <taxon>Fungi</taxon>
        <taxon>Dikarya</taxon>
        <taxon>Basidiomycota</taxon>
        <taxon>Agaricomycotina</taxon>
        <taxon>Agaricomycetes</taxon>
        <taxon>Agaricomycetidae</taxon>
        <taxon>Agaricales</taxon>
        <taxon>Marasmiineae</taxon>
        <taxon>Marasmiaceae</taxon>
        <taxon>Paramarasmius</taxon>
    </lineage>
</organism>
<feature type="compositionally biased region" description="Low complexity" evidence="1">
    <location>
        <begin position="77"/>
        <end position="86"/>
    </location>
</feature>
<proteinExistence type="predicted"/>
<feature type="region of interest" description="Disordered" evidence="1">
    <location>
        <begin position="23"/>
        <end position="86"/>
    </location>
</feature>
<accession>A0AAW0BVY6</accession>
<name>A0AAW0BVY6_9AGAR</name>
<dbReference type="EMBL" id="JAYKXP010000075">
    <property type="protein sequence ID" value="KAK7030498.1"/>
    <property type="molecule type" value="Genomic_DNA"/>
</dbReference>
<gene>
    <name evidence="2" type="ORF">VNI00_014090</name>
</gene>
<reference evidence="2 3" key="1">
    <citation type="submission" date="2024-01" db="EMBL/GenBank/DDBJ databases">
        <title>A draft genome for a cacao thread blight-causing isolate of Paramarasmius palmivorus.</title>
        <authorList>
            <person name="Baruah I.K."/>
            <person name="Bukari Y."/>
            <person name="Amoako-Attah I."/>
            <person name="Meinhardt L.W."/>
            <person name="Bailey B.A."/>
            <person name="Cohen S.P."/>
        </authorList>
    </citation>
    <scope>NUCLEOTIDE SEQUENCE [LARGE SCALE GENOMIC DNA]</scope>
    <source>
        <strain evidence="2 3">GH-12</strain>
    </source>
</reference>
<evidence type="ECO:0000313" key="3">
    <source>
        <dbReference type="Proteomes" id="UP001383192"/>
    </source>
</evidence>
<sequence>MLHRLRRAWDAFWADSDDRIAPAAAQTRHQDPKSSISANRSGKRRHSRTSRGYSCYDSSGREERQRKKRKRSYSPNSTQSWSDSSLQSLSYSRKRHFTEESYSRRNCNRRPHSSSYYSRRTVEAGSLNKAISPGALDSPSTGDRSLWLASGPGVDPTNLVLDGDGSSDCDTDVSSWYGSETTENLTLVDSHPRANIHAPEAPALDRLPDQVDFITRFAKFQLDHPNFIVSVRIFSGVAVISCQTAWMAERLGDSTHFIISNPDGLVSDLGHSWFAAPKSRLITTWTFESTLQQWVAVLWSYANDITPQHYALHYLALMRSLGRIRTAHGRNIVDSDFSGIVTSNPMQRNGFLEAFVQFWIENPGDNRPESELRRTATVLSQACPKAQRSAVSGMYAAEGKHHELLDGLEKCYRIAKLEQETWVLAKRVYITPFRAYRRHLFQCTEGVPIRYGKSPRERRNIRRAAEVA</sequence>
<comment type="caution">
    <text evidence="2">The sequence shown here is derived from an EMBL/GenBank/DDBJ whole genome shotgun (WGS) entry which is preliminary data.</text>
</comment>
<dbReference type="Proteomes" id="UP001383192">
    <property type="component" value="Unassembled WGS sequence"/>
</dbReference>
<keyword evidence="3" id="KW-1185">Reference proteome</keyword>
<protein>
    <submittedName>
        <fullName evidence="2">Uncharacterized protein</fullName>
    </submittedName>
</protein>
<dbReference type="AlphaFoldDB" id="A0AAW0BVY6"/>
<evidence type="ECO:0000256" key="1">
    <source>
        <dbReference type="SAM" id="MobiDB-lite"/>
    </source>
</evidence>